<evidence type="ECO:0000313" key="5">
    <source>
        <dbReference type="Proteomes" id="UP000519439"/>
    </source>
</evidence>
<dbReference type="InterPro" id="IPR009875">
    <property type="entry name" value="PilZ_domain"/>
</dbReference>
<feature type="domain" description="PilZ" evidence="3">
    <location>
        <begin position="11"/>
        <end position="104"/>
    </location>
</feature>
<dbReference type="EMBL" id="JACIDC010000002">
    <property type="protein sequence ID" value="MBB4039005.1"/>
    <property type="molecule type" value="Genomic_DNA"/>
</dbReference>
<gene>
    <name evidence="4" type="ORF">GGR34_000640</name>
</gene>
<evidence type="ECO:0000259" key="3">
    <source>
        <dbReference type="Pfam" id="PF07238"/>
    </source>
</evidence>
<feature type="compositionally biased region" description="Basic and acidic residues" evidence="1">
    <location>
        <begin position="383"/>
        <end position="402"/>
    </location>
</feature>
<dbReference type="GO" id="GO:0035438">
    <property type="term" value="F:cyclic-di-GMP binding"/>
    <property type="evidence" value="ECO:0007669"/>
    <property type="project" value="InterPro"/>
</dbReference>
<accession>A0A7W6ICQ1</accession>
<name>A0A7W6ICQ1_9HYPH</name>
<keyword evidence="2" id="KW-1133">Transmembrane helix</keyword>
<dbReference type="RefSeq" id="WP_027314855.1">
    <property type="nucleotide sequence ID" value="NZ_JACIDC010000002.1"/>
</dbReference>
<keyword evidence="2" id="KW-0812">Transmembrane</keyword>
<sequence length="402" mass="43564">MTKITHEAEVQRQHPRYRFPVKCLYNGKQIAVIDISVGGLGLRDGGMEIKPGSVLDLTLAFPFSGYELTLPLHAEVRYVAEEHSRIGLRFVDVSPRQHSLIRFVLDAYLAGDVVEAGDILEVVSRRNDGKTREVPARPQPQGFVTRLSRYGRCAAGYAGIAAVTFLLLGFVGMGAFERLYMIPAQSALITADLITVPAPSNGQLTFVAAGHEIKAGEPLLTIQEPHGNSVVIDSPCDCVVQLRYSRAASFVREGEPVLTLREKNSSPYITASISQDQSLRLYRGASAVVEYSNGSRVREAKLERVPIVTEDSANSENVQIKIVPGQLLEPTSIGEPVSVVFNTFEGSTIRAVVGKLQAAASWAGNVIADIFEEVSKMAAAPDKTGEPEADDGRRMAGLKSED</sequence>
<reference evidence="4 5" key="1">
    <citation type="submission" date="2020-08" db="EMBL/GenBank/DDBJ databases">
        <title>Genomic Encyclopedia of Type Strains, Phase IV (KMG-IV): sequencing the most valuable type-strain genomes for metagenomic binning, comparative biology and taxonomic classification.</title>
        <authorList>
            <person name="Goeker M."/>
        </authorList>
    </citation>
    <scope>NUCLEOTIDE SEQUENCE [LARGE SCALE GENOMIC DNA]</scope>
    <source>
        <strain evidence="4 5">DSM 15743</strain>
    </source>
</reference>
<dbReference type="Proteomes" id="UP000519439">
    <property type="component" value="Unassembled WGS sequence"/>
</dbReference>
<feature type="region of interest" description="Disordered" evidence="1">
    <location>
        <begin position="378"/>
        <end position="402"/>
    </location>
</feature>
<dbReference type="Pfam" id="PF07238">
    <property type="entry name" value="PilZ"/>
    <property type="match status" value="1"/>
</dbReference>
<dbReference type="Gene3D" id="2.40.10.220">
    <property type="entry name" value="predicted glycosyltransferase like domains"/>
    <property type="match status" value="1"/>
</dbReference>
<comment type="caution">
    <text evidence="4">The sequence shown here is derived from an EMBL/GenBank/DDBJ whole genome shotgun (WGS) entry which is preliminary data.</text>
</comment>
<proteinExistence type="predicted"/>
<dbReference type="AlphaFoldDB" id="A0A7W6ICQ1"/>
<evidence type="ECO:0000256" key="1">
    <source>
        <dbReference type="SAM" id="MobiDB-lite"/>
    </source>
</evidence>
<keyword evidence="5" id="KW-1185">Reference proteome</keyword>
<protein>
    <submittedName>
        <fullName evidence="4">Alginate biosynthesis protein Alg44</fullName>
    </submittedName>
</protein>
<dbReference type="SUPFAM" id="SSF141371">
    <property type="entry name" value="PilZ domain-like"/>
    <property type="match status" value="1"/>
</dbReference>
<organism evidence="4 5">
    <name type="scientific">Microvirga flocculans</name>
    <dbReference type="NCBI Taxonomy" id="217168"/>
    <lineage>
        <taxon>Bacteria</taxon>
        <taxon>Pseudomonadati</taxon>
        <taxon>Pseudomonadota</taxon>
        <taxon>Alphaproteobacteria</taxon>
        <taxon>Hyphomicrobiales</taxon>
        <taxon>Methylobacteriaceae</taxon>
        <taxon>Microvirga</taxon>
    </lineage>
</organism>
<keyword evidence="2" id="KW-0472">Membrane</keyword>
<evidence type="ECO:0000313" key="4">
    <source>
        <dbReference type="EMBL" id="MBB4039005.1"/>
    </source>
</evidence>
<evidence type="ECO:0000256" key="2">
    <source>
        <dbReference type="SAM" id="Phobius"/>
    </source>
</evidence>
<feature type="transmembrane region" description="Helical" evidence="2">
    <location>
        <begin position="154"/>
        <end position="176"/>
    </location>
</feature>